<dbReference type="InterPro" id="IPR036188">
    <property type="entry name" value="FAD/NAD-bd_sf"/>
</dbReference>
<dbReference type="InterPro" id="IPR019546">
    <property type="entry name" value="TAT_signal_bac_arc"/>
</dbReference>
<dbReference type="InterPro" id="IPR037092">
    <property type="entry name" value="FlavoCytC_S_DH_flav-bd_sf"/>
</dbReference>
<proteinExistence type="predicted"/>
<evidence type="ECO:0000256" key="1">
    <source>
        <dbReference type="ARBA" id="ARBA00022630"/>
    </source>
</evidence>
<reference evidence="6 7" key="1">
    <citation type="journal article" date="2015" name="Appl. Environ. Microbiol.">
        <title>Aerobic and Anaerobic Thiosulfate Oxidation by a Cold-Adapted, Subglacial Chemoautotroph.</title>
        <authorList>
            <person name="Harrold Z.R."/>
            <person name="Skidmore M.L."/>
            <person name="Hamilton T.L."/>
            <person name="Desch L."/>
            <person name="Amada K."/>
            <person name="van Gelder W."/>
            <person name="Glover K."/>
            <person name="Roden E.E."/>
            <person name="Boyd E.S."/>
        </authorList>
    </citation>
    <scope>NUCLEOTIDE SEQUENCE [LARGE SCALE GENOMIC DNA]</scope>
    <source>
        <strain evidence="6 7">RG</strain>
    </source>
</reference>
<dbReference type="RefSeq" id="WP_059751678.1">
    <property type="nucleotide sequence ID" value="NZ_LDUG01000008.1"/>
</dbReference>
<evidence type="ECO:0000259" key="3">
    <source>
        <dbReference type="Pfam" id="PF07992"/>
    </source>
</evidence>
<dbReference type="InterPro" id="IPR049386">
    <property type="entry name" value="FCSD_central"/>
</dbReference>
<dbReference type="EMBL" id="LDUG01000008">
    <property type="protein sequence ID" value="KVW98907.1"/>
    <property type="molecule type" value="Genomic_DNA"/>
</dbReference>
<dbReference type="NCBIfam" id="TIGR01409">
    <property type="entry name" value="TAT_signal_seq"/>
    <property type="match status" value="1"/>
</dbReference>
<evidence type="ECO:0000259" key="5">
    <source>
        <dbReference type="Pfam" id="PF21706"/>
    </source>
</evidence>
<keyword evidence="1" id="KW-0285">Flavoprotein</keyword>
<dbReference type="SUPFAM" id="SSF55424">
    <property type="entry name" value="FAD/NAD-linked reductases, dimerisation (C-terminal) domain"/>
    <property type="match status" value="1"/>
</dbReference>
<dbReference type="PROSITE" id="PS51257">
    <property type="entry name" value="PROKAR_LIPOPROTEIN"/>
    <property type="match status" value="1"/>
</dbReference>
<dbReference type="OrthoDB" id="9802771at2"/>
<dbReference type="GO" id="GO:0016491">
    <property type="term" value="F:oxidoreductase activity"/>
    <property type="evidence" value="ECO:0007669"/>
    <property type="project" value="InterPro"/>
</dbReference>
<dbReference type="PANTHER" id="PTHR43755:SF1">
    <property type="entry name" value="FAD-DEPENDENT PYRIDINE NUCLEOTIDE-DISULPHIDE OXIDOREDUCTASE"/>
    <property type="match status" value="1"/>
</dbReference>
<name>A0A106BUH6_THIDE</name>
<gene>
    <name evidence="6" type="ORF">ABW22_02525</name>
</gene>
<dbReference type="Proteomes" id="UP000064243">
    <property type="component" value="Unassembled WGS sequence"/>
</dbReference>
<accession>A0A106BUH6</accession>
<dbReference type="InterPro" id="IPR023753">
    <property type="entry name" value="FAD/NAD-binding_dom"/>
</dbReference>
<dbReference type="InterPro" id="IPR016156">
    <property type="entry name" value="FAD/NAD-linked_Rdtase_dimer_sf"/>
</dbReference>
<dbReference type="STRING" id="1123392.GCA_000376425_00168"/>
<dbReference type="SUPFAM" id="SSF51905">
    <property type="entry name" value="FAD/NAD(P)-binding domain"/>
    <property type="match status" value="2"/>
</dbReference>
<evidence type="ECO:0000313" key="7">
    <source>
        <dbReference type="Proteomes" id="UP000064243"/>
    </source>
</evidence>
<protein>
    <submittedName>
        <fullName evidence="6">Flavocytochrome C</fullName>
    </submittedName>
</protein>
<dbReference type="AlphaFoldDB" id="A0A106BUH6"/>
<feature type="domain" description="Flavocytochrome c sulphide dehydrogenase flavin-binding" evidence="4">
    <location>
        <begin position="358"/>
        <end position="420"/>
    </location>
</feature>
<dbReference type="PATRIC" id="fig|36861.3.peg.3372"/>
<dbReference type="Gene3D" id="3.90.760.10">
    <property type="entry name" value="Flavocytochrome c sulphide dehydrogenase, flavin-binding domain"/>
    <property type="match status" value="1"/>
</dbReference>
<keyword evidence="7" id="KW-1185">Reference proteome</keyword>
<dbReference type="Gene3D" id="3.50.50.60">
    <property type="entry name" value="FAD/NAD(P)-binding domain"/>
    <property type="match status" value="2"/>
</dbReference>
<dbReference type="GO" id="GO:0050660">
    <property type="term" value="F:flavin adenine dinucleotide binding"/>
    <property type="evidence" value="ECO:0007669"/>
    <property type="project" value="InterPro"/>
</dbReference>
<evidence type="ECO:0000259" key="4">
    <source>
        <dbReference type="Pfam" id="PF09242"/>
    </source>
</evidence>
<dbReference type="Pfam" id="PF09242">
    <property type="entry name" value="FCSD-flav_bind"/>
    <property type="match status" value="1"/>
</dbReference>
<dbReference type="Pfam" id="PF21706">
    <property type="entry name" value="FCSD_central"/>
    <property type="match status" value="1"/>
</dbReference>
<dbReference type="PROSITE" id="PS51318">
    <property type="entry name" value="TAT"/>
    <property type="match status" value="1"/>
</dbReference>
<feature type="domain" description="FAD/NAD(P)-binding" evidence="3">
    <location>
        <begin position="35"/>
        <end position="155"/>
    </location>
</feature>
<evidence type="ECO:0000256" key="2">
    <source>
        <dbReference type="ARBA" id="ARBA00022827"/>
    </source>
</evidence>
<dbReference type="PANTHER" id="PTHR43755">
    <property type="match status" value="1"/>
</dbReference>
<dbReference type="InterPro" id="IPR006311">
    <property type="entry name" value="TAT_signal"/>
</dbReference>
<dbReference type="InterPro" id="IPR015323">
    <property type="entry name" value="FlavoCytC_S_DH_flav-bd"/>
</dbReference>
<dbReference type="Pfam" id="PF07992">
    <property type="entry name" value="Pyr_redox_2"/>
    <property type="match status" value="1"/>
</dbReference>
<dbReference type="Pfam" id="PF10518">
    <property type="entry name" value="TAT_signal"/>
    <property type="match status" value="1"/>
</dbReference>
<dbReference type="InterPro" id="IPR052541">
    <property type="entry name" value="SQRD"/>
</dbReference>
<comment type="caution">
    <text evidence="6">The sequence shown here is derived from an EMBL/GenBank/DDBJ whole genome shotgun (WGS) entry which is preliminary data.</text>
</comment>
<feature type="domain" description="Sulfide dehydrogenase [flavocytochrome c] flavoprotein chain central" evidence="5">
    <location>
        <begin position="166"/>
        <end position="279"/>
    </location>
</feature>
<evidence type="ECO:0000313" key="6">
    <source>
        <dbReference type="EMBL" id="KVW98907.1"/>
    </source>
</evidence>
<organism evidence="6 7">
    <name type="scientific">Thiobacillus denitrificans</name>
    <dbReference type="NCBI Taxonomy" id="36861"/>
    <lineage>
        <taxon>Bacteria</taxon>
        <taxon>Pseudomonadati</taxon>
        <taxon>Pseudomonadota</taxon>
        <taxon>Betaproteobacteria</taxon>
        <taxon>Nitrosomonadales</taxon>
        <taxon>Thiobacillaceae</taxon>
        <taxon>Thiobacillus</taxon>
    </lineage>
</organism>
<keyword evidence="2" id="KW-0274">FAD</keyword>
<sequence length="421" mass="44596">MTLNRRGFLKISGAGAAAALTGCATQPGASAARARVVVVGAGFGGATCAKYLRQWGPNIDVTLIEPNDKFVSCPISNWVIGGLRSMDDITHGYDKLPRHGIKMVKDTVVAIDPAKRTIKTRGGASIGYDRLVLAPGIEILTDTVKGFKEAEAAGKVVHAWKAGAQTAQLRKQLEAMPDGGTFVMSVPTAPYRCPPGPYERACMVAHYFKQAKPRSKITLLDGNPDIASKKALFMDAWNTFYPGMIDYRPNNAPLAVDGGTMTVTTEFDAVKGDVLNVVPKQRAGELCALAGARNDSAGNWCTVNFATFESTTVPNVHIIGDSVLSSLPKSGHMATNMAKVCAAAIVELLAGRQPDPIPVVANTCYSATSGTTSGYVANVYRFEAGKGYVNQPEGGATGKGDELNFSYNASWAKNIWAEVLS</sequence>